<proteinExistence type="predicted"/>
<evidence type="ECO:0000313" key="2">
    <source>
        <dbReference type="Proteomes" id="UP000002484"/>
    </source>
</evidence>
<keyword evidence="2" id="KW-1185">Reference proteome</keyword>
<dbReference type="HOGENOM" id="CLU_114123_1_0_11"/>
<dbReference type="AlphaFoldDB" id="E3JDR0"/>
<reference evidence="1 2" key="1">
    <citation type="submission" date="2010-10" db="EMBL/GenBank/DDBJ databases">
        <title>Complete sequence of Frankia sp. EuI1c.</title>
        <authorList>
            <consortium name="US DOE Joint Genome Institute"/>
            <person name="Lucas S."/>
            <person name="Copeland A."/>
            <person name="Lapidus A."/>
            <person name="Cheng J.-F."/>
            <person name="Bruce D."/>
            <person name="Goodwin L."/>
            <person name="Pitluck S."/>
            <person name="Chertkov O."/>
            <person name="Detter J.C."/>
            <person name="Han C."/>
            <person name="Tapia R."/>
            <person name="Land M."/>
            <person name="Hauser L."/>
            <person name="Jeffries C."/>
            <person name="Kyrpides N."/>
            <person name="Ivanova N."/>
            <person name="Mikhailova N."/>
            <person name="Beauchemin N."/>
            <person name="Sen A."/>
            <person name="Sur S.A."/>
            <person name="Gtari M."/>
            <person name="Wall L."/>
            <person name="Tisa L."/>
            <person name="Woyke T."/>
        </authorList>
    </citation>
    <scope>NUCLEOTIDE SEQUENCE [LARGE SCALE GENOMIC DNA]</scope>
    <source>
        <strain evidence="2">DSM 45817 / CECT 9037 / EuI1c</strain>
    </source>
</reference>
<dbReference type="InParanoid" id="E3JDR0"/>
<dbReference type="EMBL" id="CP002299">
    <property type="protein sequence ID" value="ADP84826.1"/>
    <property type="molecule type" value="Genomic_DNA"/>
</dbReference>
<protein>
    <recommendedName>
        <fullName evidence="3">DUF3307 domain-containing protein</fullName>
    </recommendedName>
</protein>
<dbReference type="Proteomes" id="UP000002484">
    <property type="component" value="Chromosome"/>
</dbReference>
<dbReference type="RefSeq" id="WP_013427937.1">
    <property type="nucleotide sequence ID" value="NC_014666.1"/>
</dbReference>
<accession>E3JDR0</accession>
<gene>
    <name evidence="1" type="ordered locus">FraEuI1c_6857</name>
</gene>
<organism evidence="1 2">
    <name type="scientific">Pseudofrankia inefficax (strain DSM 45817 / CECT 9037 / DDB 130130 / EuI1c)</name>
    <name type="common">Frankia inefficax</name>
    <dbReference type="NCBI Taxonomy" id="298654"/>
    <lineage>
        <taxon>Bacteria</taxon>
        <taxon>Bacillati</taxon>
        <taxon>Actinomycetota</taxon>
        <taxon>Actinomycetes</taxon>
        <taxon>Frankiales</taxon>
        <taxon>Frankiaceae</taxon>
        <taxon>Pseudofrankia</taxon>
    </lineage>
</organism>
<dbReference type="KEGG" id="fri:FraEuI1c_6857"/>
<evidence type="ECO:0000313" key="1">
    <source>
        <dbReference type="EMBL" id="ADP84826.1"/>
    </source>
</evidence>
<sequence precursor="true">MSADPATFATLAATAYAAHTLADHVLGQTDRQAALKATAGPAGWAALARHIGGYHLILTAMSAAAVAAFGLPISPTGAAAGLALSAATHALWDRRTPVRWVLEHTGARQFAQLADHGLNGLYLSDQALHTACLWAAALATVAL</sequence>
<name>E3JDR0_PSEI1</name>
<dbReference type="eggNOG" id="ENOG50336ZI">
    <property type="taxonomic scope" value="Bacteria"/>
</dbReference>
<evidence type="ECO:0008006" key="3">
    <source>
        <dbReference type="Google" id="ProtNLM"/>
    </source>
</evidence>
<dbReference type="STRING" id="298654.FraEuI1c_6857"/>
<dbReference type="OrthoDB" id="3542456at2"/>